<organism evidence="2 3">
    <name type="scientific">Zizania palustris</name>
    <name type="common">Northern wild rice</name>
    <dbReference type="NCBI Taxonomy" id="103762"/>
    <lineage>
        <taxon>Eukaryota</taxon>
        <taxon>Viridiplantae</taxon>
        <taxon>Streptophyta</taxon>
        <taxon>Embryophyta</taxon>
        <taxon>Tracheophyta</taxon>
        <taxon>Spermatophyta</taxon>
        <taxon>Magnoliopsida</taxon>
        <taxon>Liliopsida</taxon>
        <taxon>Poales</taxon>
        <taxon>Poaceae</taxon>
        <taxon>BOP clade</taxon>
        <taxon>Oryzoideae</taxon>
        <taxon>Oryzeae</taxon>
        <taxon>Zizaniinae</taxon>
        <taxon>Zizania</taxon>
    </lineage>
</organism>
<dbReference type="EMBL" id="JAAALK010000082">
    <property type="protein sequence ID" value="KAG8084303.1"/>
    <property type="molecule type" value="Genomic_DNA"/>
</dbReference>
<gene>
    <name evidence="2" type="ORF">GUJ93_ZPchr0010g10049</name>
</gene>
<sequence length="186" mass="20356">MPKPKPKGRRSACTTAPPKPQVPPPPPAPATNFIDITSSPDLSGNGISKKAKGSPPSPLDLDGIEMFTPRQKRRLDDECCILTADPLAAADVVPTATAAANDDIAVVAERGKVACRDYPHPRSACAEYPFSKTPHEKHCDKCFCYVCDVAAPCLSWKEQGHCHASDKENKWKIQRQEIKCRIRQKI</sequence>
<dbReference type="PANTHER" id="PTHR33443">
    <property type="entry name" value="ZGC:112980"/>
    <property type="match status" value="1"/>
</dbReference>
<keyword evidence="3" id="KW-1185">Reference proteome</keyword>
<feature type="compositionally biased region" description="Polar residues" evidence="1">
    <location>
        <begin position="34"/>
        <end position="46"/>
    </location>
</feature>
<name>A0A8J5W7B1_ZIZPA</name>
<dbReference type="OrthoDB" id="266020at2759"/>
<evidence type="ECO:0000313" key="3">
    <source>
        <dbReference type="Proteomes" id="UP000729402"/>
    </source>
</evidence>
<protein>
    <submittedName>
        <fullName evidence="2">Uncharacterized protein</fullName>
    </submittedName>
</protein>
<feature type="compositionally biased region" description="Pro residues" evidence="1">
    <location>
        <begin position="17"/>
        <end position="29"/>
    </location>
</feature>
<comment type="caution">
    <text evidence="2">The sequence shown here is derived from an EMBL/GenBank/DDBJ whole genome shotgun (WGS) entry which is preliminary data.</text>
</comment>
<evidence type="ECO:0000256" key="1">
    <source>
        <dbReference type="SAM" id="MobiDB-lite"/>
    </source>
</evidence>
<proteinExistence type="predicted"/>
<evidence type="ECO:0000313" key="2">
    <source>
        <dbReference type="EMBL" id="KAG8084303.1"/>
    </source>
</evidence>
<reference evidence="2" key="2">
    <citation type="submission" date="2021-02" db="EMBL/GenBank/DDBJ databases">
        <authorList>
            <person name="Kimball J.A."/>
            <person name="Haas M.W."/>
            <person name="Macchietto M."/>
            <person name="Kono T."/>
            <person name="Duquette J."/>
            <person name="Shao M."/>
        </authorList>
    </citation>
    <scope>NUCLEOTIDE SEQUENCE</scope>
    <source>
        <tissue evidence="2">Fresh leaf tissue</tissue>
    </source>
</reference>
<dbReference type="InterPro" id="IPR053234">
    <property type="entry name" value="RPM1_Interactor"/>
</dbReference>
<feature type="compositionally biased region" description="Basic residues" evidence="1">
    <location>
        <begin position="1"/>
        <end position="10"/>
    </location>
</feature>
<reference evidence="2" key="1">
    <citation type="journal article" date="2021" name="bioRxiv">
        <title>Whole Genome Assembly and Annotation of Northern Wild Rice, Zizania palustris L., Supports a Whole Genome Duplication in the Zizania Genus.</title>
        <authorList>
            <person name="Haas M."/>
            <person name="Kono T."/>
            <person name="Macchietto M."/>
            <person name="Millas R."/>
            <person name="McGilp L."/>
            <person name="Shao M."/>
            <person name="Duquette J."/>
            <person name="Hirsch C.N."/>
            <person name="Kimball J."/>
        </authorList>
    </citation>
    <scope>NUCLEOTIDE SEQUENCE</scope>
    <source>
        <tissue evidence="2">Fresh leaf tissue</tissue>
    </source>
</reference>
<dbReference type="AlphaFoldDB" id="A0A8J5W7B1"/>
<feature type="region of interest" description="Disordered" evidence="1">
    <location>
        <begin position="1"/>
        <end position="63"/>
    </location>
</feature>
<dbReference type="Proteomes" id="UP000729402">
    <property type="component" value="Unassembled WGS sequence"/>
</dbReference>
<accession>A0A8J5W7B1</accession>
<dbReference type="PANTHER" id="PTHR33443:SF30">
    <property type="entry name" value="SARCOSINE DEHYDROGENASE-2C PROTEIN"/>
    <property type="match status" value="1"/>
</dbReference>